<evidence type="ECO:0000313" key="2">
    <source>
        <dbReference type="EMBL" id="PVH18502.1"/>
    </source>
</evidence>
<proteinExistence type="predicted"/>
<organism evidence="2 3">
    <name type="scientific">Candidozyma duobushaemuli</name>
    <dbReference type="NCBI Taxonomy" id="1231522"/>
    <lineage>
        <taxon>Eukaryota</taxon>
        <taxon>Fungi</taxon>
        <taxon>Dikarya</taxon>
        <taxon>Ascomycota</taxon>
        <taxon>Saccharomycotina</taxon>
        <taxon>Pichiomycetes</taxon>
        <taxon>Metschnikowiaceae</taxon>
        <taxon>Candidozyma</taxon>
    </lineage>
</organism>
<name>A0A2V1AL99_9ASCO</name>
<feature type="region of interest" description="Disordered" evidence="1">
    <location>
        <begin position="1"/>
        <end position="37"/>
    </location>
</feature>
<dbReference type="RefSeq" id="XP_025339442.1">
    <property type="nucleotide sequence ID" value="XM_025479969.1"/>
</dbReference>
<accession>A0A2V1AL99</accession>
<protein>
    <submittedName>
        <fullName evidence="2">Uncharacterized protein</fullName>
    </submittedName>
</protein>
<sequence>MAKKRSGNPRKRRPKQRSAKSTSEKPPQPQSEKKFDRKVMLERISKAMLKHDKTSLDCFLYSLCVLKLLSETGDKSDKFFDEISNPLIEMWSWDEDHVFEKFLEYKKQKQASNSRETIKDDPLEKLIQSDEDVVFTILEDTATKLLELDIQDREISPSK</sequence>
<comment type="caution">
    <text evidence="2">The sequence shown here is derived from an EMBL/GenBank/DDBJ whole genome shotgun (WGS) entry which is preliminary data.</text>
</comment>
<dbReference type="EMBL" id="PKFP01000008">
    <property type="protein sequence ID" value="PVH18502.1"/>
    <property type="molecule type" value="Genomic_DNA"/>
</dbReference>
<dbReference type="AlphaFoldDB" id="A0A2V1AL99"/>
<keyword evidence="3" id="KW-1185">Reference proteome</keyword>
<reference evidence="2 3" key="1">
    <citation type="submission" date="2017-12" db="EMBL/GenBank/DDBJ databases">
        <title>Genome Sequence of the Amphotericin B-resistant Candida duobushaemulonii strain, B09383.</title>
        <authorList>
            <person name="Chow N.A."/>
            <person name="Gade L."/>
            <person name="Batra D."/>
            <person name="Rowe L.A."/>
            <person name="Loparev V.N."/>
            <person name="Litvintseva A.P."/>
        </authorList>
    </citation>
    <scope>NUCLEOTIDE SEQUENCE [LARGE SCALE GENOMIC DNA]</scope>
    <source>
        <strain evidence="2 3">B09383</strain>
    </source>
</reference>
<evidence type="ECO:0000256" key="1">
    <source>
        <dbReference type="SAM" id="MobiDB-lite"/>
    </source>
</evidence>
<evidence type="ECO:0000313" key="3">
    <source>
        <dbReference type="Proteomes" id="UP000244406"/>
    </source>
</evidence>
<dbReference type="Proteomes" id="UP000244406">
    <property type="component" value="Unassembled WGS sequence"/>
</dbReference>
<gene>
    <name evidence="2" type="ORF">CXQ87_001433</name>
</gene>
<feature type="compositionally biased region" description="Basic residues" evidence="1">
    <location>
        <begin position="1"/>
        <end position="18"/>
    </location>
</feature>
<dbReference type="VEuPathDB" id="FungiDB:CXQ87_001433"/>
<dbReference type="GeneID" id="37001433"/>